<organism evidence="2 3">
    <name type="scientific">Stylosanthes scabra</name>
    <dbReference type="NCBI Taxonomy" id="79078"/>
    <lineage>
        <taxon>Eukaryota</taxon>
        <taxon>Viridiplantae</taxon>
        <taxon>Streptophyta</taxon>
        <taxon>Embryophyta</taxon>
        <taxon>Tracheophyta</taxon>
        <taxon>Spermatophyta</taxon>
        <taxon>Magnoliopsida</taxon>
        <taxon>eudicotyledons</taxon>
        <taxon>Gunneridae</taxon>
        <taxon>Pentapetalae</taxon>
        <taxon>rosids</taxon>
        <taxon>fabids</taxon>
        <taxon>Fabales</taxon>
        <taxon>Fabaceae</taxon>
        <taxon>Papilionoideae</taxon>
        <taxon>50 kb inversion clade</taxon>
        <taxon>dalbergioids sensu lato</taxon>
        <taxon>Dalbergieae</taxon>
        <taxon>Pterocarpus clade</taxon>
        <taxon>Stylosanthes</taxon>
    </lineage>
</organism>
<proteinExistence type="predicted"/>
<dbReference type="InterPro" id="IPR021775">
    <property type="entry name" value="DUF3339"/>
</dbReference>
<gene>
    <name evidence="2" type="ORF">PIB30_070322</name>
</gene>
<protein>
    <recommendedName>
        <fullName evidence="4">Secreted protein</fullName>
    </recommendedName>
</protein>
<feature type="signal peptide" evidence="1">
    <location>
        <begin position="1"/>
        <end position="22"/>
    </location>
</feature>
<dbReference type="PANTHER" id="PTHR33128:SF54">
    <property type="entry name" value="OS01G0849500 PROTEIN"/>
    <property type="match status" value="1"/>
</dbReference>
<dbReference type="PANTHER" id="PTHR33128">
    <property type="entry name" value="OS05G0103400 PROTEIN"/>
    <property type="match status" value="1"/>
</dbReference>
<evidence type="ECO:0000313" key="2">
    <source>
        <dbReference type="EMBL" id="MED6223057.1"/>
    </source>
</evidence>
<name>A0ABU6ZM50_9FABA</name>
<feature type="chain" id="PRO_5046197743" description="Secreted protein" evidence="1">
    <location>
        <begin position="23"/>
        <end position="159"/>
    </location>
</feature>
<dbReference type="Pfam" id="PF11820">
    <property type="entry name" value="DUF3339"/>
    <property type="match status" value="1"/>
</dbReference>
<evidence type="ECO:0008006" key="4">
    <source>
        <dbReference type="Google" id="ProtNLM"/>
    </source>
</evidence>
<comment type="caution">
    <text evidence="2">The sequence shown here is derived from an EMBL/GenBank/DDBJ whole genome shotgun (WGS) entry which is preliminary data.</text>
</comment>
<accession>A0ABU6ZM50</accession>
<sequence length="159" mass="17464">MNDWAPPFIAAALFWLLSPGMIFQLPGKNSPFEFMNMKTTVASIFVHTSIELATSSKNTSLTTPALGAPPPTATMRRTFAAVLPLMAHEEASCSVPIWSNHTPAKGHGGYRRKSQDRYFPHHLPSRLKKPATPAGSCPFKKVVQLESLLLLRGTHVIML</sequence>
<dbReference type="EMBL" id="JASCZI010272650">
    <property type="protein sequence ID" value="MED6223057.1"/>
    <property type="molecule type" value="Genomic_DNA"/>
</dbReference>
<keyword evidence="1" id="KW-0732">Signal</keyword>
<keyword evidence="3" id="KW-1185">Reference proteome</keyword>
<dbReference type="Proteomes" id="UP001341840">
    <property type="component" value="Unassembled WGS sequence"/>
</dbReference>
<reference evidence="2 3" key="1">
    <citation type="journal article" date="2023" name="Plants (Basel)">
        <title>Bridging the Gap: Combining Genomics and Transcriptomics Approaches to Understand Stylosanthes scabra, an Orphan Legume from the Brazilian Caatinga.</title>
        <authorList>
            <person name="Ferreira-Neto J.R.C."/>
            <person name="da Silva M.D."/>
            <person name="Binneck E."/>
            <person name="de Melo N.F."/>
            <person name="da Silva R.H."/>
            <person name="de Melo A.L.T.M."/>
            <person name="Pandolfi V."/>
            <person name="Bustamante F.O."/>
            <person name="Brasileiro-Vidal A.C."/>
            <person name="Benko-Iseppon A.M."/>
        </authorList>
    </citation>
    <scope>NUCLEOTIDE SEQUENCE [LARGE SCALE GENOMIC DNA]</scope>
    <source>
        <tissue evidence="2">Leaves</tissue>
    </source>
</reference>
<feature type="non-terminal residue" evidence="2">
    <location>
        <position position="159"/>
    </location>
</feature>
<evidence type="ECO:0000256" key="1">
    <source>
        <dbReference type="SAM" id="SignalP"/>
    </source>
</evidence>
<evidence type="ECO:0000313" key="3">
    <source>
        <dbReference type="Proteomes" id="UP001341840"/>
    </source>
</evidence>